<proteinExistence type="predicted"/>
<gene>
    <name evidence="3" type="ORF">VPARA_39770</name>
</gene>
<dbReference type="AlphaFoldDB" id="A0A0H2LYW7"/>
<name>A0A0H2LYW7_VARPD</name>
<dbReference type="PATRIC" id="fig|34073.19.peg.4071"/>
<organism evidence="3 4">
    <name type="scientific">Variovorax paradoxus</name>
    <dbReference type="NCBI Taxonomy" id="34073"/>
    <lineage>
        <taxon>Bacteria</taxon>
        <taxon>Pseudomonadati</taxon>
        <taxon>Pseudomonadota</taxon>
        <taxon>Betaproteobacteria</taxon>
        <taxon>Burkholderiales</taxon>
        <taxon>Comamonadaceae</taxon>
        <taxon>Variovorax</taxon>
    </lineage>
</organism>
<evidence type="ECO:0000256" key="1">
    <source>
        <dbReference type="SAM" id="MobiDB-lite"/>
    </source>
</evidence>
<accession>A0A0H2LYW7</accession>
<evidence type="ECO:0000313" key="3">
    <source>
        <dbReference type="EMBL" id="KLN54986.1"/>
    </source>
</evidence>
<sequence>MKFSSTTRVLGTATVAALLAIASAPSFAGNYAEGDPRPAPFSSSTTRAAVSADARQWLASAPTQGYAEGSPQPEPRVSANSRAAVAADTQLWIRSGLAAQQNGEAGADPSSPAYRQAAAEYARLRTSPAYGALIDEFNRRQSSARAEEDGNPLR</sequence>
<protein>
    <recommendedName>
        <fullName evidence="5">DUF4148 domain-containing protein</fullName>
    </recommendedName>
</protein>
<feature type="region of interest" description="Disordered" evidence="1">
    <location>
        <begin position="60"/>
        <end position="83"/>
    </location>
</feature>
<feature type="signal peptide" evidence="2">
    <location>
        <begin position="1"/>
        <end position="28"/>
    </location>
</feature>
<dbReference type="RefSeq" id="WP_047785721.1">
    <property type="nucleotide sequence ID" value="NZ_JZWI01000020.1"/>
</dbReference>
<evidence type="ECO:0008006" key="5">
    <source>
        <dbReference type="Google" id="ProtNLM"/>
    </source>
</evidence>
<keyword evidence="2" id="KW-0732">Signal</keyword>
<reference evidence="3 4" key="1">
    <citation type="submission" date="2015-03" db="EMBL/GenBank/DDBJ databases">
        <title>Genome sequence of Variovorax paradoxus TBEA6.</title>
        <authorList>
            <person name="Poehlein A."/>
            <person name="Schuldes J."/>
            <person name="Wuebbeler J.H."/>
            <person name="Hiessl S."/>
            <person name="Steinbuechel A."/>
            <person name="Daniel R."/>
        </authorList>
    </citation>
    <scope>NUCLEOTIDE SEQUENCE [LARGE SCALE GENOMIC DNA]</scope>
    <source>
        <strain evidence="3 4">TBEA6</strain>
    </source>
</reference>
<feature type="chain" id="PRO_5002596406" description="DUF4148 domain-containing protein" evidence="2">
    <location>
        <begin position="29"/>
        <end position="154"/>
    </location>
</feature>
<comment type="caution">
    <text evidence="3">The sequence shown here is derived from an EMBL/GenBank/DDBJ whole genome shotgun (WGS) entry which is preliminary data.</text>
</comment>
<evidence type="ECO:0000313" key="4">
    <source>
        <dbReference type="Proteomes" id="UP000035170"/>
    </source>
</evidence>
<dbReference type="EMBL" id="JZWI01000020">
    <property type="protein sequence ID" value="KLN54986.1"/>
    <property type="molecule type" value="Genomic_DNA"/>
</dbReference>
<keyword evidence="4" id="KW-1185">Reference proteome</keyword>
<dbReference type="Proteomes" id="UP000035170">
    <property type="component" value="Unassembled WGS sequence"/>
</dbReference>
<evidence type="ECO:0000256" key="2">
    <source>
        <dbReference type="SAM" id="SignalP"/>
    </source>
</evidence>